<dbReference type="RefSeq" id="WP_137392706.1">
    <property type="nucleotide sequence ID" value="NZ_CP124733.1"/>
</dbReference>
<evidence type="ECO:0000313" key="2">
    <source>
        <dbReference type="Proteomes" id="UP000298664"/>
    </source>
</evidence>
<gene>
    <name evidence="1" type="ORF">CFBP5477_012210</name>
</gene>
<reference evidence="1" key="1">
    <citation type="submission" date="2023-05" db="EMBL/GenBank/DDBJ databases">
        <title>Complete genome sequence of Agrobacterium larrymoorei CFBP5477.</title>
        <authorList>
            <person name="Yen H.-C."/>
            <person name="Chou L."/>
            <person name="Lin Y.-C."/>
            <person name="Lai E.-M."/>
            <person name="Kuo C.-H."/>
        </authorList>
    </citation>
    <scope>NUCLEOTIDE SEQUENCE</scope>
    <source>
        <strain evidence="1">CFBP5477</strain>
    </source>
</reference>
<proteinExistence type="predicted"/>
<dbReference type="Proteomes" id="UP000298664">
    <property type="component" value="Chromosome Circular"/>
</dbReference>
<dbReference type="AlphaFoldDB" id="A0AAF0HA31"/>
<organism evidence="1 2">
    <name type="scientific">Agrobacterium larrymoorei</name>
    <dbReference type="NCBI Taxonomy" id="160699"/>
    <lineage>
        <taxon>Bacteria</taxon>
        <taxon>Pseudomonadati</taxon>
        <taxon>Pseudomonadota</taxon>
        <taxon>Alphaproteobacteria</taxon>
        <taxon>Hyphomicrobiales</taxon>
        <taxon>Rhizobiaceae</taxon>
        <taxon>Rhizobium/Agrobacterium group</taxon>
        <taxon>Agrobacterium</taxon>
    </lineage>
</organism>
<protein>
    <submittedName>
        <fullName evidence="1">Uncharacterized protein</fullName>
    </submittedName>
</protein>
<evidence type="ECO:0000313" key="1">
    <source>
        <dbReference type="EMBL" id="WHA40578.1"/>
    </source>
</evidence>
<dbReference type="EMBL" id="CP124733">
    <property type="protein sequence ID" value="WHA40578.1"/>
    <property type="molecule type" value="Genomic_DNA"/>
</dbReference>
<name>A0AAF0HA31_9HYPH</name>
<accession>A0AAF0HA31</accession>
<sequence length="220" mass="22398">MVAFFCPPPFMKQSTSGLSVVYRYAGQNSADASIYNFSCPLGAANATRVLIIGVTGRHTAAAVFPTVTVNGIAATSLIQLNGTLATKACLFAVSVPTGNTANIVVSFASAATRCTVCVWETTGLISITPLATGSSSTKPFTTNLTTQAGGAVFAVSEFYNYSDSVWTGATEDFDVNYADGALSISHSGASALTPSSGTMSVVNTMAGTLTGAAMVAVSLR</sequence>